<dbReference type="CDD" id="cd04301">
    <property type="entry name" value="NAT_SF"/>
    <property type="match status" value="1"/>
</dbReference>
<accession>A0A6F9DH24</accession>
<reference evidence="1" key="1">
    <citation type="submission" date="2020-04" db="EMBL/GenBank/DDBJ databases">
        <authorList>
            <person name="Neveu A P."/>
        </authorList>
    </citation>
    <scope>NUCLEOTIDE SEQUENCE</scope>
    <source>
        <tissue evidence="1">Whole embryo</tissue>
    </source>
</reference>
<dbReference type="PANTHER" id="PTHR20905">
    <property type="entry name" value="N-ACETYLTRANSFERASE-RELATED"/>
    <property type="match status" value="1"/>
</dbReference>
<dbReference type="GO" id="GO:0008080">
    <property type="term" value="F:N-acetyltransferase activity"/>
    <property type="evidence" value="ECO:0007669"/>
    <property type="project" value="TreeGrafter"/>
</dbReference>
<protein>
    <submittedName>
        <fullName evidence="1">Uncharacterized protein LOC100176670</fullName>
    </submittedName>
</protein>
<dbReference type="InterPro" id="IPR016181">
    <property type="entry name" value="Acyl_CoA_acyltransferase"/>
</dbReference>
<dbReference type="SUPFAM" id="SSF55729">
    <property type="entry name" value="Acyl-CoA N-acyltransferases (Nat)"/>
    <property type="match status" value="1"/>
</dbReference>
<organism evidence="1">
    <name type="scientific">Phallusia mammillata</name>
    <dbReference type="NCBI Taxonomy" id="59560"/>
    <lineage>
        <taxon>Eukaryota</taxon>
        <taxon>Metazoa</taxon>
        <taxon>Chordata</taxon>
        <taxon>Tunicata</taxon>
        <taxon>Ascidiacea</taxon>
        <taxon>Phlebobranchia</taxon>
        <taxon>Ascidiidae</taxon>
        <taxon>Phallusia</taxon>
    </lineage>
</organism>
<gene>
    <name evidence="1" type="primary">LOC100176670</name>
</gene>
<sequence length="215" mass="24117">MNSLNKDKFELRCLSKEDIPATKDLMLNYFIPYLPLYDTFKVKRADVKARVSNRVEETCDSGLSAGCFEKSSGKLVGALLCKIYDDTSGPLATNNPPELTAMIKFLTWLKRDLPQALNAKKISSQAIVAVDPEYARNGIYQALSEKCDQLAKSAGCDYVASQLVSIYTVKGSQKIGRKVLREVCYTNYRDPDTNEQPDMDFSSIHNFAQLVYNKL</sequence>
<name>A0A6F9DH24_9ASCI</name>
<dbReference type="EMBL" id="LR786468">
    <property type="protein sequence ID" value="CAB3261103.1"/>
    <property type="molecule type" value="mRNA"/>
</dbReference>
<evidence type="ECO:0000313" key="1">
    <source>
        <dbReference type="EMBL" id="CAB3261103.1"/>
    </source>
</evidence>
<dbReference type="AlphaFoldDB" id="A0A6F9DH24"/>
<dbReference type="Gene3D" id="3.40.630.30">
    <property type="match status" value="1"/>
</dbReference>
<dbReference type="PANTHER" id="PTHR20905:SF1">
    <property type="entry name" value="AT07410P-RELATED"/>
    <property type="match status" value="1"/>
</dbReference>
<proteinExistence type="evidence at transcript level"/>